<dbReference type="Proteomes" id="UP001233360">
    <property type="component" value="Unassembled WGS sequence"/>
</dbReference>
<reference evidence="1 2" key="1">
    <citation type="submission" date="2023-07" db="EMBL/GenBank/DDBJ databases">
        <title>Functional and genomic diversity of the sorghum phyllosphere microbiome.</title>
        <authorList>
            <person name="Shade A."/>
        </authorList>
    </citation>
    <scope>NUCLEOTIDE SEQUENCE [LARGE SCALE GENOMIC DNA]</scope>
    <source>
        <strain evidence="1 2">SORGH_AS_0887</strain>
    </source>
</reference>
<evidence type="ECO:0008006" key="3">
    <source>
        <dbReference type="Google" id="ProtNLM"/>
    </source>
</evidence>
<evidence type="ECO:0000313" key="2">
    <source>
        <dbReference type="Proteomes" id="UP001233360"/>
    </source>
</evidence>
<sequence>MGIYQITVDADSPPQILLGQNLGGAIVTKLEQVKQELISAADLAKAYNLSVTTIRNRLAAINQGTGGKHMYNPEMAHQMLKKDNSNKRGRKRAN</sequence>
<keyword evidence="2" id="KW-1185">Reference proteome</keyword>
<name>A0ABU0URQ5_ACIBI</name>
<accession>A0ABU0URQ5</accession>
<proteinExistence type="predicted"/>
<comment type="caution">
    <text evidence="1">The sequence shown here is derived from an EMBL/GenBank/DDBJ whole genome shotgun (WGS) entry which is preliminary data.</text>
</comment>
<evidence type="ECO:0000313" key="1">
    <source>
        <dbReference type="EMBL" id="MDQ1207228.1"/>
    </source>
</evidence>
<dbReference type="EMBL" id="JAUTBK010000002">
    <property type="protein sequence ID" value="MDQ1207228.1"/>
    <property type="molecule type" value="Genomic_DNA"/>
</dbReference>
<organism evidence="1 2">
    <name type="scientific">Acinetobacter baylyi</name>
    <dbReference type="NCBI Taxonomy" id="202950"/>
    <lineage>
        <taxon>Bacteria</taxon>
        <taxon>Pseudomonadati</taxon>
        <taxon>Pseudomonadota</taxon>
        <taxon>Gammaproteobacteria</taxon>
        <taxon>Moraxellales</taxon>
        <taxon>Moraxellaceae</taxon>
        <taxon>Acinetobacter</taxon>
    </lineage>
</organism>
<gene>
    <name evidence="1" type="ORF">QE380_000151</name>
</gene>
<dbReference type="RefSeq" id="WP_307001292.1">
    <property type="nucleotide sequence ID" value="NZ_JAUTBK010000002.1"/>
</dbReference>
<protein>
    <recommendedName>
        <fullName evidence="3">Helix-turn-helix type 11 domain-containing protein</fullName>
    </recommendedName>
</protein>